<dbReference type="Pfam" id="PF00091">
    <property type="entry name" value="Tubulin"/>
    <property type="match status" value="1"/>
</dbReference>
<dbReference type="SUPFAM" id="SSF52490">
    <property type="entry name" value="Tubulin nucleotide-binding domain-like"/>
    <property type="match status" value="1"/>
</dbReference>
<keyword evidence="5" id="KW-0131">Cell cycle</keyword>
<dbReference type="PANTHER" id="PTHR30314:SF3">
    <property type="entry name" value="MITOCHONDRIAL DIVISION PROTEIN FSZA"/>
    <property type="match status" value="1"/>
</dbReference>
<feature type="binding site" evidence="5">
    <location>
        <position position="142"/>
    </location>
    <ligand>
        <name>GTP</name>
        <dbReference type="ChEBI" id="CHEBI:37565"/>
    </ligand>
</feature>
<name>A0A177L291_9BACI</name>
<dbReference type="FunFam" id="3.40.50.1440:FF:000001">
    <property type="entry name" value="Cell division protein FtsZ"/>
    <property type="match status" value="1"/>
</dbReference>
<dbReference type="PRINTS" id="PR00423">
    <property type="entry name" value="CELLDVISFTSZ"/>
</dbReference>
<dbReference type="InterPro" id="IPR003008">
    <property type="entry name" value="Tubulin_FtsZ_GTPase"/>
</dbReference>
<dbReference type="SUPFAM" id="SSF55307">
    <property type="entry name" value="Tubulin C-terminal domain-like"/>
    <property type="match status" value="1"/>
</dbReference>
<dbReference type="GO" id="GO:0005737">
    <property type="term" value="C:cytoplasm"/>
    <property type="evidence" value="ECO:0007669"/>
    <property type="project" value="UniProtKB-SubCell"/>
</dbReference>
<reference evidence="10 11" key="1">
    <citation type="submission" date="2016-01" db="EMBL/GenBank/DDBJ databases">
        <title>Investigation of taxonomic status of Bacillus aminovorans.</title>
        <authorList>
            <person name="Verma A."/>
            <person name="Pal Y."/>
            <person name="Krishnamurthi S."/>
        </authorList>
    </citation>
    <scope>NUCLEOTIDE SEQUENCE [LARGE SCALE GENOMIC DNA]</scope>
    <source>
        <strain evidence="10 11">DSM 1314</strain>
    </source>
</reference>
<dbReference type="GO" id="GO:0005525">
    <property type="term" value="F:GTP binding"/>
    <property type="evidence" value="ECO:0007669"/>
    <property type="project" value="UniProtKB-UniRule"/>
</dbReference>
<dbReference type="GO" id="GO:0043093">
    <property type="term" value="P:FtsZ-dependent cytokinesis"/>
    <property type="evidence" value="ECO:0007669"/>
    <property type="project" value="UniProtKB-UniRule"/>
</dbReference>
<dbReference type="HAMAP" id="MF_00909">
    <property type="entry name" value="FtsZ"/>
    <property type="match status" value="1"/>
</dbReference>
<accession>A0A177L291</accession>
<dbReference type="AlphaFoldDB" id="A0A177L291"/>
<evidence type="ECO:0000256" key="6">
    <source>
        <dbReference type="NCBIfam" id="TIGR00065"/>
    </source>
</evidence>
<organism evidence="10 11">
    <name type="scientific">Domibacillus aminovorans</name>
    <dbReference type="NCBI Taxonomy" id="29332"/>
    <lineage>
        <taxon>Bacteria</taxon>
        <taxon>Bacillati</taxon>
        <taxon>Bacillota</taxon>
        <taxon>Bacilli</taxon>
        <taxon>Bacillales</taxon>
        <taxon>Bacillaceae</taxon>
        <taxon>Domibacillus</taxon>
    </lineage>
</organism>
<dbReference type="InterPro" id="IPR024757">
    <property type="entry name" value="FtsZ_C"/>
</dbReference>
<comment type="subcellular location">
    <subcellularLocation>
        <location evidence="5">Cytoplasm</location>
    </subcellularLocation>
    <text evidence="5">Assembles at midcell at the inner surface of the cytoplasmic membrane.</text>
</comment>
<dbReference type="STRING" id="29332.AWH48_13455"/>
<keyword evidence="5 10" id="KW-0132">Cell division</keyword>
<dbReference type="InterPro" id="IPR036525">
    <property type="entry name" value="Tubulin/FtsZ_GTPase_sf"/>
</dbReference>
<dbReference type="NCBIfam" id="TIGR00065">
    <property type="entry name" value="ftsZ"/>
    <property type="match status" value="1"/>
</dbReference>
<keyword evidence="2 5" id="KW-0547">Nucleotide-binding</keyword>
<proteinExistence type="inferred from homology"/>
<evidence type="ECO:0000256" key="4">
    <source>
        <dbReference type="ARBA" id="ARBA00023210"/>
    </source>
</evidence>
<evidence type="ECO:0000259" key="8">
    <source>
        <dbReference type="SMART" id="SM00864"/>
    </source>
</evidence>
<evidence type="ECO:0000259" key="9">
    <source>
        <dbReference type="SMART" id="SM00865"/>
    </source>
</evidence>
<evidence type="ECO:0000256" key="5">
    <source>
        <dbReference type="HAMAP-Rule" id="MF_00909"/>
    </source>
</evidence>
<comment type="caution">
    <text evidence="10">The sequence shown here is derived from an EMBL/GenBank/DDBJ whole genome shotgun (WGS) entry which is preliminary data.</text>
</comment>
<dbReference type="Gene3D" id="3.30.1330.20">
    <property type="entry name" value="Tubulin/FtsZ, C-terminal domain"/>
    <property type="match status" value="1"/>
</dbReference>
<dbReference type="InterPro" id="IPR000158">
    <property type="entry name" value="Cell_div_FtsZ"/>
</dbReference>
<dbReference type="CDD" id="cd02201">
    <property type="entry name" value="FtsZ_type1"/>
    <property type="match status" value="1"/>
</dbReference>
<dbReference type="GO" id="GO:0003924">
    <property type="term" value="F:GTPase activity"/>
    <property type="evidence" value="ECO:0007669"/>
    <property type="project" value="UniProtKB-UniRule"/>
</dbReference>
<sequence>MEFDTSVGPLVTIKVIGVGGGGNNAVNRMIEHGVQGVEFIAVNTDAQALNLSKAEIKIQIGATLTRGLGAGANPEVGKNAVKESKERLQKALKGADMVIVTAGMGGGTGTGAASAIAQIARELGALTIGVVTRPFKFEGRKRATQAAGGIASMKEAVDTLIVIPNDRLLEIIDKHVPMLEAFREADHILRQGIQGISDLITVPGLINVDFADVKTIMSNKGSALIGIGRATGKDRAAEAAKRAISSPLLNTSIDGAQGVLMKLTGGTNLSLYEVQEAANVIASASDYELNMIFGSVVNENLNDEIIVTIIATGFNDQEMPSLKPSSHPSTAEMSKPQPQA</sequence>
<feature type="domain" description="Tubulin/FtsZ GTPase" evidence="8">
    <location>
        <begin position="12"/>
        <end position="204"/>
    </location>
</feature>
<feature type="binding site" evidence="5">
    <location>
        <begin position="20"/>
        <end position="24"/>
    </location>
    <ligand>
        <name>GTP</name>
        <dbReference type="ChEBI" id="CHEBI:37565"/>
    </ligand>
</feature>
<dbReference type="InterPro" id="IPR020805">
    <property type="entry name" value="Cell_div_FtsZ_CS"/>
</dbReference>
<protein>
    <recommendedName>
        <fullName evidence="5 6">Cell division protein FtsZ</fullName>
    </recommendedName>
</protein>
<keyword evidence="3 5" id="KW-0342">GTP-binding</keyword>
<dbReference type="Gene3D" id="3.40.50.1440">
    <property type="entry name" value="Tubulin/FtsZ, GTPase domain"/>
    <property type="match status" value="1"/>
</dbReference>
<keyword evidence="4 5" id="KW-0717">Septation</keyword>
<dbReference type="SMART" id="SM00865">
    <property type="entry name" value="Tubulin_C"/>
    <property type="match status" value="1"/>
</dbReference>
<dbReference type="GO" id="GO:0000917">
    <property type="term" value="P:division septum assembly"/>
    <property type="evidence" value="ECO:0007669"/>
    <property type="project" value="UniProtKB-KW"/>
</dbReference>
<dbReference type="InterPro" id="IPR018316">
    <property type="entry name" value="Tubulin/FtsZ_2-layer-sand-dom"/>
</dbReference>
<comment type="function">
    <text evidence="5">Essential cell division protein that forms a contractile ring structure (Z ring) at the future cell division site. The regulation of the ring assembly controls the timing and the location of cell division. One of the functions of the FtsZ ring is to recruit other cell division proteins to the septum to produce a new cell wall between the dividing cells. Binds GTP and shows GTPase activity.</text>
</comment>
<gene>
    <name evidence="5" type="primary">ftsZ</name>
    <name evidence="10" type="ORF">AWH49_03330</name>
</gene>
<dbReference type="InterPro" id="IPR008280">
    <property type="entry name" value="Tub_FtsZ_C"/>
</dbReference>
<feature type="compositionally biased region" description="Polar residues" evidence="7">
    <location>
        <begin position="323"/>
        <end position="340"/>
    </location>
</feature>
<dbReference type="GO" id="GO:0051258">
    <property type="term" value="P:protein polymerization"/>
    <property type="evidence" value="ECO:0007669"/>
    <property type="project" value="UniProtKB-UniRule"/>
</dbReference>
<dbReference type="GO" id="GO:0032153">
    <property type="term" value="C:cell division site"/>
    <property type="evidence" value="ECO:0007669"/>
    <property type="project" value="UniProtKB-UniRule"/>
</dbReference>
<dbReference type="SMART" id="SM00864">
    <property type="entry name" value="Tubulin"/>
    <property type="match status" value="1"/>
</dbReference>
<dbReference type="RefSeq" id="WP_063966448.1">
    <property type="nucleotide sequence ID" value="NZ_JBCNAN010000013.1"/>
</dbReference>
<dbReference type="InterPro" id="IPR037103">
    <property type="entry name" value="Tubulin/FtsZ-like_C"/>
</dbReference>
<dbReference type="PROSITE" id="PS01134">
    <property type="entry name" value="FTSZ_1"/>
    <property type="match status" value="1"/>
</dbReference>
<evidence type="ECO:0000256" key="1">
    <source>
        <dbReference type="ARBA" id="ARBA00009690"/>
    </source>
</evidence>
<evidence type="ECO:0000313" key="11">
    <source>
        <dbReference type="Proteomes" id="UP000076935"/>
    </source>
</evidence>
<dbReference type="Proteomes" id="UP000076935">
    <property type="component" value="Unassembled WGS sequence"/>
</dbReference>
<comment type="similarity">
    <text evidence="1 5">Belongs to the FtsZ family.</text>
</comment>
<comment type="subunit">
    <text evidence="5">Homodimer. Polymerizes to form a dynamic ring structure in a strictly GTP-dependent manner. Interacts directly with several other division proteins.</text>
</comment>
<keyword evidence="11" id="KW-1185">Reference proteome</keyword>
<evidence type="ECO:0000313" key="10">
    <source>
        <dbReference type="EMBL" id="OAH59758.1"/>
    </source>
</evidence>
<evidence type="ECO:0000256" key="3">
    <source>
        <dbReference type="ARBA" id="ARBA00023134"/>
    </source>
</evidence>
<feature type="binding site" evidence="5">
    <location>
        <position position="138"/>
    </location>
    <ligand>
        <name>GTP</name>
        <dbReference type="ChEBI" id="CHEBI:37565"/>
    </ligand>
</feature>
<feature type="region of interest" description="Disordered" evidence="7">
    <location>
        <begin position="317"/>
        <end position="340"/>
    </location>
</feature>
<evidence type="ECO:0000256" key="2">
    <source>
        <dbReference type="ARBA" id="ARBA00022741"/>
    </source>
</evidence>
<keyword evidence="5" id="KW-0963">Cytoplasm</keyword>
<dbReference type="PANTHER" id="PTHR30314">
    <property type="entry name" value="CELL DIVISION PROTEIN FTSZ-RELATED"/>
    <property type="match status" value="1"/>
</dbReference>
<feature type="binding site" evidence="5">
    <location>
        <begin position="107"/>
        <end position="109"/>
    </location>
    <ligand>
        <name>GTP</name>
        <dbReference type="ChEBI" id="CHEBI:37565"/>
    </ligand>
</feature>
<evidence type="ECO:0000256" key="7">
    <source>
        <dbReference type="SAM" id="MobiDB-lite"/>
    </source>
</evidence>
<dbReference type="Pfam" id="PF12327">
    <property type="entry name" value="FtsZ_C"/>
    <property type="match status" value="1"/>
</dbReference>
<dbReference type="EMBL" id="LQWY01000056">
    <property type="protein sequence ID" value="OAH59758.1"/>
    <property type="molecule type" value="Genomic_DNA"/>
</dbReference>
<feature type="binding site" evidence="5">
    <location>
        <position position="186"/>
    </location>
    <ligand>
        <name>GTP</name>
        <dbReference type="ChEBI" id="CHEBI:37565"/>
    </ligand>
</feature>
<dbReference type="InterPro" id="IPR045061">
    <property type="entry name" value="FtsZ/CetZ"/>
</dbReference>
<feature type="domain" description="Tubulin/FtsZ 2-layer sandwich" evidence="9">
    <location>
        <begin position="206"/>
        <end position="323"/>
    </location>
</feature>